<dbReference type="Proteomes" id="UP000887564">
    <property type="component" value="Unplaced"/>
</dbReference>
<evidence type="ECO:0000313" key="3">
    <source>
        <dbReference type="WBParaSite" id="PEQ_0000112901-mRNA-1"/>
    </source>
</evidence>
<accession>A0A914R3E7</accession>
<dbReference type="WBParaSite" id="PEQ_0000112901-mRNA-1">
    <property type="protein sequence ID" value="PEQ_0000112901-mRNA-1"/>
    <property type="gene ID" value="PEQ_0000112901"/>
</dbReference>
<name>A0A914R3E7_PAREQ</name>
<sequence>MENAHKGVCSLSGVVWLRSKQFWSPILSKLQEEKPAVNRRRRIRYRSKSSDSSRSGSRSPYYPSPLRLRRFHDESTDAEVKERRIQRAKRFGIQPPTGEYTVRDYLFSVWEKEEDV</sequence>
<feature type="compositionally biased region" description="Basic and acidic residues" evidence="1">
    <location>
        <begin position="71"/>
        <end position="80"/>
    </location>
</feature>
<dbReference type="AlphaFoldDB" id="A0A914R3E7"/>
<evidence type="ECO:0000256" key="1">
    <source>
        <dbReference type="SAM" id="MobiDB-lite"/>
    </source>
</evidence>
<feature type="region of interest" description="Disordered" evidence="1">
    <location>
        <begin position="38"/>
        <end position="80"/>
    </location>
</feature>
<keyword evidence="2" id="KW-1185">Reference proteome</keyword>
<feature type="compositionally biased region" description="Low complexity" evidence="1">
    <location>
        <begin position="50"/>
        <end position="66"/>
    </location>
</feature>
<protein>
    <submittedName>
        <fullName evidence="3">Uncharacterized protein</fullName>
    </submittedName>
</protein>
<reference evidence="3" key="1">
    <citation type="submission" date="2022-11" db="UniProtKB">
        <authorList>
            <consortium name="WormBaseParasite"/>
        </authorList>
    </citation>
    <scope>IDENTIFICATION</scope>
</reference>
<feature type="compositionally biased region" description="Basic residues" evidence="1">
    <location>
        <begin position="38"/>
        <end position="47"/>
    </location>
</feature>
<organism evidence="2 3">
    <name type="scientific">Parascaris equorum</name>
    <name type="common">Equine roundworm</name>
    <dbReference type="NCBI Taxonomy" id="6256"/>
    <lineage>
        <taxon>Eukaryota</taxon>
        <taxon>Metazoa</taxon>
        <taxon>Ecdysozoa</taxon>
        <taxon>Nematoda</taxon>
        <taxon>Chromadorea</taxon>
        <taxon>Rhabditida</taxon>
        <taxon>Spirurina</taxon>
        <taxon>Ascaridomorpha</taxon>
        <taxon>Ascaridoidea</taxon>
        <taxon>Ascarididae</taxon>
        <taxon>Parascaris</taxon>
    </lineage>
</organism>
<evidence type="ECO:0000313" key="2">
    <source>
        <dbReference type="Proteomes" id="UP000887564"/>
    </source>
</evidence>
<proteinExistence type="predicted"/>